<dbReference type="PROSITE" id="PS50092">
    <property type="entry name" value="TSP1"/>
    <property type="match status" value="7"/>
</dbReference>
<feature type="transmembrane region" description="Helical" evidence="7">
    <location>
        <begin position="949"/>
        <end position="973"/>
    </location>
</feature>
<dbReference type="InterPro" id="IPR036179">
    <property type="entry name" value="Ig-like_dom_sf"/>
</dbReference>
<evidence type="ECO:0000313" key="9">
    <source>
        <dbReference type="EnsemblMetazoa" id="CLYHEMP007253.2"/>
    </source>
</evidence>
<keyword evidence="7" id="KW-0472">Membrane</keyword>
<keyword evidence="10" id="KW-1185">Reference proteome</keyword>
<dbReference type="SMART" id="SM00209">
    <property type="entry name" value="TSP1"/>
    <property type="match status" value="7"/>
</dbReference>
<dbReference type="GO" id="GO:0016020">
    <property type="term" value="C:membrane"/>
    <property type="evidence" value="ECO:0007669"/>
    <property type="project" value="UniProtKB-SubCell"/>
</dbReference>
<keyword evidence="8" id="KW-0732">Signal</keyword>
<proteinExistence type="predicted"/>
<dbReference type="Pfam" id="PF00090">
    <property type="entry name" value="TSP_1"/>
    <property type="match status" value="7"/>
</dbReference>
<evidence type="ECO:0008006" key="11">
    <source>
        <dbReference type="Google" id="ProtNLM"/>
    </source>
</evidence>
<dbReference type="Gene3D" id="2.20.100.10">
    <property type="entry name" value="Thrombospondin type-1 (TSP1) repeat"/>
    <property type="match status" value="7"/>
</dbReference>
<accession>A0A7M5U7V1</accession>
<feature type="compositionally biased region" description="Polar residues" evidence="6">
    <location>
        <begin position="1014"/>
        <end position="1031"/>
    </location>
</feature>
<dbReference type="FunFam" id="2.20.100.10:FF:000007">
    <property type="entry name" value="Thrombospondin 1"/>
    <property type="match status" value="1"/>
</dbReference>
<feature type="signal peptide" evidence="8">
    <location>
        <begin position="1"/>
        <end position="19"/>
    </location>
</feature>
<evidence type="ECO:0000256" key="3">
    <source>
        <dbReference type="ARBA" id="ARBA00022737"/>
    </source>
</evidence>
<evidence type="ECO:0000256" key="8">
    <source>
        <dbReference type="SAM" id="SignalP"/>
    </source>
</evidence>
<evidence type="ECO:0000256" key="5">
    <source>
        <dbReference type="ARBA" id="ARBA00023157"/>
    </source>
</evidence>
<sequence>MNFIISFSIFFILLHPSKSQDAIVNGTWAPWGDWGGCDKPCGTGFRYRWRKCTNPAPQNGGLDCAGDNREHKTCNTNLCERELGGTWRTTKLCKREQGYCLGPNGRKPSRRGVRELSSEMRGWKIWERKNCMQKCLQTRGITACEMPFGSYRTHDYSRYWTNKGCYGHTAPVTRGNGYEKTYCWVLSKCKTDGVWSQWSSWTGCPVCGPSGQRNRTRTCTDPEPLYGGSDCPKTDKHTEIENCEKKPPCPIHGKWSKWGFWGKCSRSCGTGRKTRTRTCTNPAPQHGGLDCTDSDTAVQNCNTKPCSVHGNWADWSSWGKCSASCGTSQQTRTRTCTNPAPQHGGLDCTGSGTAIRNCNTKPCPVDGKWSKWSAWGKCSASCGTSQQTITRTCTNPAPQHGGLDCIGSGTAIRNCNTKPCPIDGKWSKWGSWGKCSASCSTGQQTRTRTCTNPVPQYGGLDCTDIDSKNEIRRCTSHLCPSEPIDGKWSDWSSWGKCSASCGTGQQTRTRTCTNPEPQHGGLNCADSDSVVRNCNAKPCLDLTTDKNEIAEKVCKMKCIDMKRNCGQMLGCGDRRFDVSKHCPETCASTTHRTTDENEVAEKFCKMKCIDMKRNCGQMLGCGDQRFDVSKHCPETCASTTHLTTDENEIAEKVCKMKCIDMKRNCGQVLGCGDRRFDVSKHCPKTCASTTRFIVVCEPKKEVMVMCYGRSYTLHGKAKNGASAKQYEWYKKSKKDSLVQLDSDSQYSITYSDRDPTKSSLTIRSFSMVKHEGFYAFRKANLNYIDCYDYKVTAFLQLEYNDGKDKFDVLAGEDLTLAVKAKDPASKTSWTVNGQSLIEPLIKASPHYNLPSTDDFGPTAQILEILNPQRRHGGIYKLKWSTRFHQCPIANIYFNVTVRERDTTSTTTSPTTITTTSVITTTPPSLPSTDKPVLKVGQKYVSQDENDDSIGFVMLIVGTFLIGLAIESVLWYFYKRELARKIRRSLSISLLHKDKNYKSESINQDELATDEENSDSQPLLHNGNVTPNSLQPIPSYRYGEGTLQ</sequence>
<protein>
    <recommendedName>
        <fullName evidence="11">Hemicentin-1</fullName>
    </recommendedName>
</protein>
<evidence type="ECO:0000256" key="7">
    <source>
        <dbReference type="SAM" id="Phobius"/>
    </source>
</evidence>
<dbReference type="OrthoDB" id="4473401at2759"/>
<name>A0A7M5U7V1_9CNID</name>
<keyword evidence="4 7" id="KW-1133">Transmembrane helix</keyword>
<keyword evidence="3" id="KW-0677">Repeat</keyword>
<keyword evidence="2 7" id="KW-0812">Transmembrane</keyword>
<feature type="region of interest" description="Disordered" evidence="6">
    <location>
        <begin position="1001"/>
        <end position="1033"/>
    </location>
</feature>
<dbReference type="AlphaFoldDB" id="A0A7M5U7V1"/>
<dbReference type="InterPro" id="IPR000884">
    <property type="entry name" value="TSP1_rpt"/>
</dbReference>
<dbReference type="SUPFAM" id="SSF48726">
    <property type="entry name" value="Immunoglobulin"/>
    <property type="match status" value="1"/>
</dbReference>
<comment type="subcellular location">
    <subcellularLocation>
        <location evidence="1">Membrane</location>
        <topology evidence="1">Single-pass membrane protein</topology>
    </subcellularLocation>
</comment>
<keyword evidence="5" id="KW-1015">Disulfide bond</keyword>
<feature type="chain" id="PRO_5029594021" description="Hemicentin-1" evidence="8">
    <location>
        <begin position="20"/>
        <end position="1043"/>
    </location>
</feature>
<dbReference type="Proteomes" id="UP000594262">
    <property type="component" value="Unplaced"/>
</dbReference>
<evidence type="ECO:0000256" key="2">
    <source>
        <dbReference type="ARBA" id="ARBA00022692"/>
    </source>
</evidence>
<organism evidence="9 10">
    <name type="scientific">Clytia hemisphaerica</name>
    <dbReference type="NCBI Taxonomy" id="252671"/>
    <lineage>
        <taxon>Eukaryota</taxon>
        <taxon>Metazoa</taxon>
        <taxon>Cnidaria</taxon>
        <taxon>Hydrozoa</taxon>
        <taxon>Hydroidolina</taxon>
        <taxon>Leptothecata</taxon>
        <taxon>Obeliida</taxon>
        <taxon>Clytiidae</taxon>
        <taxon>Clytia</taxon>
    </lineage>
</organism>
<dbReference type="Gene3D" id="2.60.40.10">
    <property type="entry name" value="Immunoglobulins"/>
    <property type="match status" value="1"/>
</dbReference>
<dbReference type="EnsemblMetazoa" id="CLYHEMT007253.2">
    <property type="protein sequence ID" value="CLYHEMP007253.2"/>
    <property type="gene ID" value="CLYHEMG007253"/>
</dbReference>
<dbReference type="InterPro" id="IPR013783">
    <property type="entry name" value="Ig-like_fold"/>
</dbReference>
<evidence type="ECO:0000256" key="1">
    <source>
        <dbReference type="ARBA" id="ARBA00004167"/>
    </source>
</evidence>
<dbReference type="InterPro" id="IPR052065">
    <property type="entry name" value="Compl_asym_regulator"/>
</dbReference>
<dbReference type="PANTHER" id="PTHR22906:SF21">
    <property type="entry name" value="SEMA DOMAIN-CONTAINING PROTEIN"/>
    <property type="match status" value="1"/>
</dbReference>
<dbReference type="FunFam" id="2.20.100.10:FF:000001">
    <property type="entry name" value="semaphorin-5A isoform X1"/>
    <property type="match status" value="5"/>
</dbReference>
<evidence type="ECO:0000256" key="6">
    <source>
        <dbReference type="SAM" id="MobiDB-lite"/>
    </source>
</evidence>
<evidence type="ECO:0000256" key="4">
    <source>
        <dbReference type="ARBA" id="ARBA00022989"/>
    </source>
</evidence>
<reference evidence="9" key="1">
    <citation type="submission" date="2021-01" db="UniProtKB">
        <authorList>
            <consortium name="EnsemblMetazoa"/>
        </authorList>
    </citation>
    <scope>IDENTIFICATION</scope>
</reference>
<dbReference type="InterPro" id="IPR036383">
    <property type="entry name" value="TSP1_rpt_sf"/>
</dbReference>
<dbReference type="PANTHER" id="PTHR22906">
    <property type="entry name" value="PROPERDIN"/>
    <property type="match status" value="1"/>
</dbReference>
<dbReference type="SUPFAM" id="SSF82895">
    <property type="entry name" value="TSP-1 type 1 repeat"/>
    <property type="match status" value="7"/>
</dbReference>
<evidence type="ECO:0000313" key="10">
    <source>
        <dbReference type="Proteomes" id="UP000594262"/>
    </source>
</evidence>